<reference evidence="8 9" key="1">
    <citation type="submission" date="2016-11" db="EMBL/GenBank/DDBJ databases">
        <authorList>
            <person name="Jaros S."/>
            <person name="Januszkiewicz K."/>
            <person name="Wedrychowicz H."/>
        </authorList>
    </citation>
    <scope>NUCLEOTIDE SEQUENCE [LARGE SCALE GENOMIC DNA]</scope>
    <source>
        <strain evidence="8 9">DSM 21074</strain>
    </source>
</reference>
<comment type="similarity">
    <text evidence="2">Belongs to the glycosyl hydrolase 3 family.</text>
</comment>
<dbReference type="PANTHER" id="PTHR30620:SF16">
    <property type="entry name" value="LYSOSOMAL BETA GLUCOSIDASE"/>
    <property type="match status" value="1"/>
</dbReference>
<evidence type="ECO:0000256" key="2">
    <source>
        <dbReference type="ARBA" id="ARBA00005336"/>
    </source>
</evidence>
<comment type="catalytic activity">
    <reaction evidence="1">
        <text>Hydrolysis of terminal, non-reducing beta-D-glucosyl residues with release of beta-D-glucose.</text>
        <dbReference type="EC" id="3.2.1.21"/>
    </reaction>
</comment>
<dbReference type="InterPro" id="IPR026891">
    <property type="entry name" value="Fn3-like"/>
</dbReference>
<keyword evidence="6" id="KW-0326">Glycosidase</keyword>
<proteinExistence type="inferred from homology"/>
<dbReference type="InterPro" id="IPR017853">
    <property type="entry name" value="GH"/>
</dbReference>
<evidence type="ECO:0000313" key="9">
    <source>
        <dbReference type="Proteomes" id="UP000184418"/>
    </source>
</evidence>
<dbReference type="GO" id="GO:0009251">
    <property type="term" value="P:glucan catabolic process"/>
    <property type="evidence" value="ECO:0007669"/>
    <property type="project" value="TreeGrafter"/>
</dbReference>
<dbReference type="InterPro" id="IPR002772">
    <property type="entry name" value="Glyco_hydro_3_C"/>
</dbReference>
<keyword evidence="4" id="KW-0732">Signal</keyword>
<dbReference type="Pfam" id="PF00933">
    <property type="entry name" value="Glyco_hydro_3"/>
    <property type="match status" value="1"/>
</dbReference>
<dbReference type="InterPro" id="IPR051915">
    <property type="entry name" value="Cellulose_Degrad_GH3"/>
</dbReference>
<dbReference type="Gene3D" id="2.60.40.10">
    <property type="entry name" value="Immunoglobulins"/>
    <property type="match status" value="1"/>
</dbReference>
<dbReference type="AlphaFoldDB" id="A0A1M6G7U7"/>
<dbReference type="EC" id="3.2.1.21" evidence="3"/>
<dbReference type="InterPro" id="IPR013783">
    <property type="entry name" value="Ig-like_fold"/>
</dbReference>
<dbReference type="GO" id="GO:0008422">
    <property type="term" value="F:beta-glucosidase activity"/>
    <property type="evidence" value="ECO:0007669"/>
    <property type="project" value="UniProtKB-EC"/>
</dbReference>
<evidence type="ECO:0000256" key="6">
    <source>
        <dbReference type="ARBA" id="ARBA00023295"/>
    </source>
</evidence>
<evidence type="ECO:0000256" key="4">
    <source>
        <dbReference type="ARBA" id="ARBA00022729"/>
    </source>
</evidence>
<organism evidence="8 9">
    <name type="scientific">Hymenobacter daecheongensis DSM 21074</name>
    <dbReference type="NCBI Taxonomy" id="1121955"/>
    <lineage>
        <taxon>Bacteria</taxon>
        <taxon>Pseudomonadati</taxon>
        <taxon>Bacteroidota</taxon>
        <taxon>Cytophagia</taxon>
        <taxon>Cytophagales</taxon>
        <taxon>Hymenobacteraceae</taxon>
        <taxon>Hymenobacter</taxon>
    </lineage>
</organism>
<dbReference type="SUPFAM" id="SSF52279">
    <property type="entry name" value="Beta-D-glucan exohydrolase, C-terminal domain"/>
    <property type="match status" value="1"/>
</dbReference>
<dbReference type="InterPro" id="IPR036962">
    <property type="entry name" value="Glyco_hydro_3_N_sf"/>
</dbReference>
<accession>A0A1M6G7U7</accession>
<gene>
    <name evidence="8" type="ORF">SAMN02745146_2148</name>
</gene>
<dbReference type="Gene3D" id="3.20.20.300">
    <property type="entry name" value="Glycoside hydrolase, family 3, N-terminal domain"/>
    <property type="match status" value="1"/>
</dbReference>
<evidence type="ECO:0000256" key="5">
    <source>
        <dbReference type="ARBA" id="ARBA00022801"/>
    </source>
</evidence>
<feature type="domain" description="Fibronectin type III-like" evidence="7">
    <location>
        <begin position="754"/>
        <end position="824"/>
    </location>
</feature>
<dbReference type="FunFam" id="3.20.20.300:FF:000007">
    <property type="entry name" value="Lysosomal beta glucosidase"/>
    <property type="match status" value="1"/>
</dbReference>
<dbReference type="Gene3D" id="3.40.50.1700">
    <property type="entry name" value="Glycoside hydrolase family 3 C-terminal domain"/>
    <property type="match status" value="1"/>
</dbReference>
<dbReference type="SUPFAM" id="SSF51445">
    <property type="entry name" value="(Trans)glycosidases"/>
    <property type="match status" value="1"/>
</dbReference>
<evidence type="ECO:0000259" key="7">
    <source>
        <dbReference type="SMART" id="SM01217"/>
    </source>
</evidence>
<evidence type="ECO:0000256" key="1">
    <source>
        <dbReference type="ARBA" id="ARBA00000448"/>
    </source>
</evidence>
<dbReference type="PRINTS" id="PR00133">
    <property type="entry name" value="GLHYDRLASE3"/>
</dbReference>
<sequence>MVFVVAFPVEGLIHLGLNLRSMAPSNPTLRALMRVPGFRVSNSAPCSVRVVRTLLVAAALGCWSSCQRPASTGVATAPTALSIPAATGAAGRAALPPAVVSERVAALLAQMTLEEKIGQMTQLANTVINPSGVQRDVALDSAKLVPLIRDFHVGSFLNGEAVPAAQWVKYSAALQRIAMRESRLHIPIIYGIDHMHGASYVAGTAIFPHNINLGATFNPDFARQMARATVLESADLGHHWVFAPVLDLGVNAYWPRFYETYGEDPLVAATMGAAFVHELQENKEILPYKVAGCGKHFIGYSDPRNGWDRTNAMISDQRLEEFFRPSFQAAIDAGLQTMMINSGEINGEPVHTSRRILTDLLRTKMGFKGVAVTDWEDIIRLVRIQKTAPNEKEATFMAIDAGVDMAMTPYTTTFCRYVKELVQEGRLSEERINLSAGRVLQLKVDLGLFENPMPRTDRLSRVGDPALKQQTVEAARESIVLLKNEANVLPLAPGKVRRLLVVGPSADSRANLAGGWTLAWQGRPEAEYPKEVLTLYAALRREYPNAQVETLPYRDAAGKPLLSSISAAARRADAVVLALGERPYTEGLGNTSDLTLPEDQQQLVRAAQASGKPTVLVVIGGRPSIIRSVAEKSAAVLWAGLPGFGGGQALAEIISGKVNPSGKLPFTYPQFAGHISPYHHDNNENSLELSDFGAGFENRGPKYKSTMLTDFGQGLSYTTYRYATLQLSDSVVNNNGRVRATVRVTNTGTRAGKEAVLWFLTDEVGRITRPVRLLKHFEKRELQAGESREMVFEINPAQHLSYPNAEGQAQLEDGYFTLRVGDQSARFRYVGATASTAPASGQSAAGSR</sequence>
<dbReference type="Pfam" id="PF14310">
    <property type="entry name" value="Fn3-like"/>
    <property type="match status" value="1"/>
</dbReference>
<dbReference type="PANTHER" id="PTHR30620">
    <property type="entry name" value="PERIPLASMIC BETA-GLUCOSIDASE-RELATED"/>
    <property type="match status" value="1"/>
</dbReference>
<keyword evidence="9" id="KW-1185">Reference proteome</keyword>
<name>A0A1M6G7U7_9BACT</name>
<dbReference type="Pfam" id="PF01915">
    <property type="entry name" value="Glyco_hydro_3_C"/>
    <property type="match status" value="1"/>
</dbReference>
<dbReference type="InterPro" id="IPR001764">
    <property type="entry name" value="Glyco_hydro_3_N"/>
</dbReference>
<dbReference type="InterPro" id="IPR036881">
    <property type="entry name" value="Glyco_hydro_3_C_sf"/>
</dbReference>
<evidence type="ECO:0000256" key="3">
    <source>
        <dbReference type="ARBA" id="ARBA00012744"/>
    </source>
</evidence>
<dbReference type="EMBL" id="FQYN01000004">
    <property type="protein sequence ID" value="SHJ05877.1"/>
    <property type="molecule type" value="Genomic_DNA"/>
</dbReference>
<protein>
    <recommendedName>
        <fullName evidence="3">beta-glucosidase</fullName>
        <ecNumber evidence="3">3.2.1.21</ecNumber>
    </recommendedName>
</protein>
<keyword evidence="5" id="KW-0378">Hydrolase</keyword>
<dbReference type="STRING" id="1121955.SAMN02745146_2148"/>
<dbReference type="Proteomes" id="UP000184418">
    <property type="component" value="Unassembled WGS sequence"/>
</dbReference>
<evidence type="ECO:0000313" key="8">
    <source>
        <dbReference type="EMBL" id="SHJ05877.1"/>
    </source>
</evidence>
<dbReference type="SMART" id="SM01217">
    <property type="entry name" value="Fn3_like"/>
    <property type="match status" value="1"/>
</dbReference>